<dbReference type="PROSITE" id="PS51464">
    <property type="entry name" value="SIS"/>
    <property type="match status" value="1"/>
</dbReference>
<dbReference type="PANTHER" id="PTHR30514:SF18">
    <property type="entry name" value="RPIR-FAMILY TRANSCRIPTIONAL REGULATOR"/>
    <property type="match status" value="1"/>
</dbReference>
<dbReference type="SUPFAM" id="SSF53697">
    <property type="entry name" value="SIS domain"/>
    <property type="match status" value="1"/>
</dbReference>
<keyword evidence="3" id="KW-0804">Transcription</keyword>
<dbReference type="Pfam" id="PF01418">
    <property type="entry name" value="HTH_6"/>
    <property type="match status" value="1"/>
</dbReference>
<dbReference type="InterPro" id="IPR000281">
    <property type="entry name" value="HTH_RpiR"/>
</dbReference>
<dbReference type="PROSITE" id="PS51071">
    <property type="entry name" value="HTH_RPIR"/>
    <property type="match status" value="1"/>
</dbReference>
<evidence type="ECO:0000259" key="4">
    <source>
        <dbReference type="PROSITE" id="PS51071"/>
    </source>
</evidence>
<dbReference type="SUPFAM" id="SSF46689">
    <property type="entry name" value="Homeodomain-like"/>
    <property type="match status" value="1"/>
</dbReference>
<accession>A0A086Y2D4</accession>
<organism evidence="6 7">
    <name type="scientific">Haematobacter massiliensis</name>
    <dbReference type="NCBI Taxonomy" id="195105"/>
    <lineage>
        <taxon>Bacteria</taxon>
        <taxon>Pseudomonadati</taxon>
        <taxon>Pseudomonadota</taxon>
        <taxon>Alphaproteobacteria</taxon>
        <taxon>Rhodobacterales</taxon>
        <taxon>Paracoccaceae</taxon>
        <taxon>Haematobacter</taxon>
    </lineage>
</organism>
<feature type="domain" description="HTH rpiR-type" evidence="4">
    <location>
        <begin position="4"/>
        <end position="80"/>
    </location>
</feature>
<dbReference type="RefSeq" id="WP_035712011.1">
    <property type="nucleotide sequence ID" value="NZ_CAMIFG010000056.1"/>
</dbReference>
<comment type="caution">
    <text evidence="6">The sequence shown here is derived from an EMBL/GenBank/DDBJ whole genome shotgun (WGS) entry which is preliminary data.</text>
</comment>
<dbReference type="GO" id="GO:0097367">
    <property type="term" value="F:carbohydrate derivative binding"/>
    <property type="evidence" value="ECO:0007669"/>
    <property type="project" value="InterPro"/>
</dbReference>
<name>A0A086Y2D4_9RHOB</name>
<dbReference type="CDD" id="cd05013">
    <property type="entry name" value="SIS_RpiR"/>
    <property type="match status" value="1"/>
</dbReference>
<dbReference type="InterPro" id="IPR009057">
    <property type="entry name" value="Homeodomain-like_sf"/>
</dbReference>
<dbReference type="STRING" id="195105.CN97_18915"/>
<dbReference type="PANTHER" id="PTHR30514">
    <property type="entry name" value="GLUCOKINASE"/>
    <property type="match status" value="1"/>
</dbReference>
<dbReference type="InterPro" id="IPR046348">
    <property type="entry name" value="SIS_dom_sf"/>
</dbReference>
<dbReference type="InterPro" id="IPR035472">
    <property type="entry name" value="RpiR-like_SIS"/>
</dbReference>
<evidence type="ECO:0000259" key="5">
    <source>
        <dbReference type="PROSITE" id="PS51464"/>
    </source>
</evidence>
<dbReference type="EMBL" id="JGYG01000008">
    <property type="protein sequence ID" value="KFI28434.1"/>
    <property type="molecule type" value="Genomic_DNA"/>
</dbReference>
<evidence type="ECO:0000256" key="3">
    <source>
        <dbReference type="ARBA" id="ARBA00023163"/>
    </source>
</evidence>
<dbReference type="Pfam" id="PF01380">
    <property type="entry name" value="SIS"/>
    <property type="match status" value="1"/>
</dbReference>
<proteinExistence type="predicted"/>
<dbReference type="AlphaFoldDB" id="A0A086Y2D4"/>
<dbReference type="Proteomes" id="UP000028826">
    <property type="component" value="Unassembled WGS sequence"/>
</dbReference>
<reference evidence="6 7" key="1">
    <citation type="submission" date="2014-03" db="EMBL/GenBank/DDBJ databases">
        <title>Genome of Haematobacter massiliensis CCUG 47968.</title>
        <authorList>
            <person name="Wang D."/>
            <person name="Wang G."/>
        </authorList>
    </citation>
    <scope>NUCLEOTIDE SEQUENCE [LARGE SCALE GENOMIC DNA]</scope>
    <source>
        <strain evidence="6 7">CCUG 47968</strain>
    </source>
</reference>
<dbReference type="eggNOG" id="COG1737">
    <property type="taxonomic scope" value="Bacteria"/>
</dbReference>
<dbReference type="GO" id="GO:0003700">
    <property type="term" value="F:DNA-binding transcription factor activity"/>
    <property type="evidence" value="ECO:0007669"/>
    <property type="project" value="InterPro"/>
</dbReference>
<feature type="domain" description="SIS" evidence="5">
    <location>
        <begin position="127"/>
        <end position="264"/>
    </location>
</feature>
<keyword evidence="7" id="KW-1185">Reference proteome</keyword>
<dbReference type="GO" id="GO:1901135">
    <property type="term" value="P:carbohydrate derivative metabolic process"/>
    <property type="evidence" value="ECO:0007669"/>
    <property type="project" value="InterPro"/>
</dbReference>
<gene>
    <name evidence="6" type="ORF">CN97_18915</name>
</gene>
<protein>
    <recommendedName>
        <fullName evidence="8">MurR/RpiR family transcriptional regulator</fullName>
    </recommendedName>
</protein>
<sequence>MTLSDLWTSLEDHYDTLPPKLREAAGFVRAHPSEIALHGLRRVARDSGLSPATLLRLVQTLGFAGWEEFQSLHRHWLVEAGSGIYSGRAGQTVAAGGEALIARIAAAEAANAASGLHPEQRESLLRAAERVAAAETVAVLGLRSCHAVAHSMAYSLGLFHPGARLMAATGGLMLDEVAALPPGGMLIAISVAPYSRETVEATRHARDAGQGVVALTDAPLGAVARLADIALIAANEGPAHLASVTGLIALSQALVALALTHRGPQGLDALRRREAALAARSVFLPPEA</sequence>
<dbReference type="InterPro" id="IPR047640">
    <property type="entry name" value="RpiR-like"/>
</dbReference>
<dbReference type="InterPro" id="IPR036388">
    <property type="entry name" value="WH-like_DNA-bd_sf"/>
</dbReference>
<evidence type="ECO:0000256" key="2">
    <source>
        <dbReference type="ARBA" id="ARBA00023125"/>
    </source>
</evidence>
<evidence type="ECO:0000313" key="7">
    <source>
        <dbReference type="Proteomes" id="UP000028826"/>
    </source>
</evidence>
<evidence type="ECO:0000313" key="6">
    <source>
        <dbReference type="EMBL" id="KFI28434.1"/>
    </source>
</evidence>
<dbReference type="GO" id="GO:0003677">
    <property type="term" value="F:DNA binding"/>
    <property type="evidence" value="ECO:0007669"/>
    <property type="project" value="UniProtKB-KW"/>
</dbReference>
<dbReference type="Gene3D" id="1.10.10.10">
    <property type="entry name" value="Winged helix-like DNA-binding domain superfamily/Winged helix DNA-binding domain"/>
    <property type="match status" value="1"/>
</dbReference>
<keyword evidence="1" id="KW-0805">Transcription regulation</keyword>
<dbReference type="Gene3D" id="3.40.50.10490">
    <property type="entry name" value="Glucose-6-phosphate isomerase like protein, domain 1"/>
    <property type="match status" value="1"/>
</dbReference>
<evidence type="ECO:0000256" key="1">
    <source>
        <dbReference type="ARBA" id="ARBA00023015"/>
    </source>
</evidence>
<keyword evidence="2" id="KW-0238">DNA-binding</keyword>
<evidence type="ECO:0008006" key="8">
    <source>
        <dbReference type="Google" id="ProtNLM"/>
    </source>
</evidence>
<dbReference type="InterPro" id="IPR001347">
    <property type="entry name" value="SIS_dom"/>
</dbReference>